<feature type="compositionally biased region" description="Pro residues" evidence="1">
    <location>
        <begin position="1"/>
        <end position="10"/>
    </location>
</feature>
<gene>
    <name evidence="2" type="ORF">N7498_003283</name>
</gene>
<protein>
    <submittedName>
        <fullName evidence="2">Uncharacterized protein</fullName>
    </submittedName>
</protein>
<feature type="region of interest" description="Disordered" evidence="1">
    <location>
        <begin position="274"/>
        <end position="378"/>
    </location>
</feature>
<feature type="region of interest" description="Disordered" evidence="1">
    <location>
        <begin position="172"/>
        <end position="261"/>
    </location>
</feature>
<dbReference type="Proteomes" id="UP001150904">
    <property type="component" value="Unassembled WGS sequence"/>
</dbReference>
<dbReference type="OrthoDB" id="20105at2759"/>
<feature type="compositionally biased region" description="Polar residues" evidence="1">
    <location>
        <begin position="342"/>
        <end position="359"/>
    </location>
</feature>
<dbReference type="RefSeq" id="XP_058309807.1">
    <property type="nucleotide sequence ID" value="XM_058450345.1"/>
</dbReference>
<evidence type="ECO:0000313" key="2">
    <source>
        <dbReference type="EMBL" id="KAJ5211637.1"/>
    </source>
</evidence>
<comment type="caution">
    <text evidence="2">The sequence shown here is derived from an EMBL/GenBank/DDBJ whole genome shotgun (WGS) entry which is preliminary data.</text>
</comment>
<feature type="region of interest" description="Disordered" evidence="1">
    <location>
        <begin position="91"/>
        <end position="156"/>
    </location>
</feature>
<proteinExistence type="predicted"/>
<keyword evidence="3" id="KW-1185">Reference proteome</keyword>
<feature type="compositionally biased region" description="Low complexity" evidence="1">
    <location>
        <begin position="190"/>
        <end position="199"/>
    </location>
</feature>
<dbReference type="EMBL" id="JAPQKR010000008">
    <property type="protein sequence ID" value="KAJ5211637.1"/>
    <property type="molecule type" value="Genomic_DNA"/>
</dbReference>
<organism evidence="2 3">
    <name type="scientific">Penicillium cinerascens</name>
    <dbReference type="NCBI Taxonomy" id="70096"/>
    <lineage>
        <taxon>Eukaryota</taxon>
        <taxon>Fungi</taxon>
        <taxon>Dikarya</taxon>
        <taxon>Ascomycota</taxon>
        <taxon>Pezizomycotina</taxon>
        <taxon>Eurotiomycetes</taxon>
        <taxon>Eurotiomycetidae</taxon>
        <taxon>Eurotiales</taxon>
        <taxon>Aspergillaceae</taxon>
        <taxon>Penicillium</taxon>
    </lineage>
</organism>
<feature type="region of interest" description="Disordered" evidence="1">
    <location>
        <begin position="1"/>
        <end position="40"/>
    </location>
</feature>
<reference evidence="2" key="1">
    <citation type="submission" date="2022-12" db="EMBL/GenBank/DDBJ databases">
        <authorList>
            <person name="Petersen C."/>
        </authorList>
    </citation>
    <scope>NUCLEOTIDE SEQUENCE</scope>
    <source>
        <strain evidence="2">IBT 15544</strain>
    </source>
</reference>
<reference evidence="2" key="2">
    <citation type="journal article" date="2023" name="IMA Fungus">
        <title>Comparative genomic study of the Penicillium genus elucidates a diverse pangenome and 15 lateral gene transfer events.</title>
        <authorList>
            <person name="Petersen C."/>
            <person name="Sorensen T."/>
            <person name="Nielsen M.R."/>
            <person name="Sondergaard T.E."/>
            <person name="Sorensen J.L."/>
            <person name="Fitzpatrick D.A."/>
            <person name="Frisvad J.C."/>
            <person name="Nielsen K.L."/>
        </authorList>
    </citation>
    <scope>NUCLEOTIDE SEQUENCE</scope>
    <source>
        <strain evidence="2">IBT 15544</strain>
    </source>
</reference>
<accession>A0A9W9T6S0</accession>
<sequence length="378" mass="41514">MPAPMPPPPGYSEGPEQMQQWLQAKTEDDRRSQEEEKTRQEALKLEQRKVEQAILADSLRAGVPPHMLPLLFTGMCAGNAISNSTQDMIQQSTVQTSRTESPRSRFQPAFPDPGISTTFSPLAQHPAGSQRDLPVNTAQNVPAGAGNSPSHSATTGILKPVGHLARSVEVPGQALTPPNFPSIPHASASQQQQQQQQQQNAAIRNDSRARRSSPSISFHHWIPPQAHMQADGQITSSRKRKSSYPHHQVPPPSTHSSDTPARIVSSDIKGYIGEISRISPRSPRQRHQSDMSSSYESREVDYPGQTATVEQTAAGLLHRKEQERCRGFKHEEDRRSPDREAQNQPSQTLTSDNENLSTPSLGTGVSTRSGGTSNRDRH</sequence>
<evidence type="ECO:0000313" key="3">
    <source>
        <dbReference type="Proteomes" id="UP001150904"/>
    </source>
</evidence>
<name>A0A9W9T6S0_9EURO</name>
<dbReference type="AlphaFoldDB" id="A0A9W9T6S0"/>
<evidence type="ECO:0000256" key="1">
    <source>
        <dbReference type="SAM" id="MobiDB-lite"/>
    </source>
</evidence>
<feature type="compositionally biased region" description="Basic and acidic residues" evidence="1">
    <location>
        <begin position="25"/>
        <end position="40"/>
    </location>
</feature>
<feature type="compositionally biased region" description="Basic and acidic residues" evidence="1">
    <location>
        <begin position="318"/>
        <end position="341"/>
    </location>
</feature>
<dbReference type="GeneID" id="83177646"/>
<feature type="compositionally biased region" description="Low complexity" evidence="1">
    <location>
        <begin position="360"/>
        <end position="378"/>
    </location>
</feature>